<dbReference type="PANTHER" id="PTHR47470:SF1">
    <property type="entry name" value="FAD-DEPENDENT OXIDOREDUCTASE 2 FAD BINDING DOMAIN-CONTAINING PROTEIN"/>
    <property type="match status" value="1"/>
</dbReference>
<evidence type="ECO:0000256" key="8">
    <source>
        <dbReference type="ARBA" id="ARBA00023166"/>
    </source>
</evidence>
<dbReference type="GO" id="GO:0016995">
    <property type="term" value="F:cholesterol oxidase activity"/>
    <property type="evidence" value="ECO:0007669"/>
    <property type="project" value="UniProtKB-EC"/>
</dbReference>
<evidence type="ECO:0000256" key="13">
    <source>
        <dbReference type="ARBA" id="ARBA00049723"/>
    </source>
</evidence>
<accession>A0A291RL63</accession>
<comment type="cofactor">
    <cofactor evidence="1">
        <name>FAD</name>
        <dbReference type="ChEBI" id="CHEBI:57692"/>
    </cofactor>
</comment>
<evidence type="ECO:0000256" key="14">
    <source>
        <dbReference type="ARBA" id="ARBA00049744"/>
    </source>
</evidence>
<gene>
    <name evidence="17" type="ORF">CRH09_21075</name>
</gene>
<dbReference type="GeneID" id="88359847"/>
<dbReference type="PRINTS" id="PR00411">
    <property type="entry name" value="PNDRDTASEI"/>
</dbReference>
<evidence type="ECO:0000256" key="9">
    <source>
        <dbReference type="ARBA" id="ARBA00023221"/>
    </source>
</evidence>
<dbReference type="EC" id="1.1.3.6" evidence="13"/>
<evidence type="ECO:0000259" key="16">
    <source>
        <dbReference type="PROSITE" id="PS50206"/>
    </source>
</evidence>
<evidence type="ECO:0000256" key="7">
    <source>
        <dbReference type="ARBA" id="ARBA00023098"/>
    </source>
</evidence>
<dbReference type="InterPro" id="IPR036188">
    <property type="entry name" value="FAD/NAD-bd_sf"/>
</dbReference>
<evidence type="ECO:0000256" key="5">
    <source>
        <dbReference type="ARBA" id="ARBA00022827"/>
    </source>
</evidence>
<keyword evidence="8" id="KW-1207">Sterol metabolism</keyword>
<dbReference type="InterPro" id="IPR000172">
    <property type="entry name" value="GMC_OxRdtase_N"/>
</dbReference>
<feature type="domain" description="Rhodanese" evidence="16">
    <location>
        <begin position="16"/>
        <end position="53"/>
    </location>
</feature>
<dbReference type="KEGG" id="ntp:CRH09_21075"/>
<reference evidence="17 18" key="1">
    <citation type="submission" date="2017-10" db="EMBL/GenBank/DDBJ databases">
        <title>Comparative genomics between pathogenic Norcardia.</title>
        <authorList>
            <person name="Zeng L."/>
        </authorList>
    </citation>
    <scope>NUCLEOTIDE SEQUENCE [LARGE SCALE GENOMIC DNA]</scope>
    <source>
        <strain evidence="17 18">NC_YFY_NT001</strain>
    </source>
</reference>
<evidence type="ECO:0000313" key="17">
    <source>
        <dbReference type="EMBL" id="ATL68303.1"/>
    </source>
</evidence>
<dbReference type="EC" id="5.3.3.1" evidence="11"/>
<evidence type="ECO:0000256" key="11">
    <source>
        <dbReference type="ARBA" id="ARBA00038856"/>
    </source>
</evidence>
<dbReference type="Gene3D" id="3.50.50.60">
    <property type="entry name" value="FAD/NAD(P)-binding domain"/>
    <property type="match status" value="3"/>
</dbReference>
<dbReference type="PANTHER" id="PTHR47470">
    <property type="entry name" value="CHOLESTEROL OXIDASE"/>
    <property type="match status" value="1"/>
</dbReference>
<dbReference type="Pfam" id="PF05199">
    <property type="entry name" value="GMC_oxred_C"/>
    <property type="match status" value="1"/>
</dbReference>
<name>A0A291RL63_9NOCA</name>
<evidence type="ECO:0000256" key="4">
    <source>
        <dbReference type="ARBA" id="ARBA00022630"/>
    </source>
</evidence>
<dbReference type="InterPro" id="IPR001763">
    <property type="entry name" value="Rhodanese-like_dom"/>
</dbReference>
<dbReference type="Pfam" id="PF13450">
    <property type="entry name" value="NAD_binding_8"/>
    <property type="match status" value="1"/>
</dbReference>
<dbReference type="GO" id="GO:0050660">
    <property type="term" value="F:flavin adenine dinucleotide binding"/>
    <property type="evidence" value="ECO:0007669"/>
    <property type="project" value="InterPro"/>
</dbReference>
<keyword evidence="3" id="KW-0153">Cholesterol metabolism</keyword>
<evidence type="ECO:0000256" key="3">
    <source>
        <dbReference type="ARBA" id="ARBA00022548"/>
    </source>
</evidence>
<dbReference type="GO" id="GO:0008203">
    <property type="term" value="P:cholesterol metabolic process"/>
    <property type="evidence" value="ECO:0007669"/>
    <property type="project" value="UniProtKB-KW"/>
</dbReference>
<comment type="similarity">
    <text evidence="2">Belongs to the GMC oxidoreductase family.</text>
</comment>
<dbReference type="Pfam" id="PF00732">
    <property type="entry name" value="GMC_oxred_N"/>
    <property type="match status" value="1"/>
</dbReference>
<dbReference type="InterPro" id="IPR052542">
    <property type="entry name" value="Cholesterol_Oxidase"/>
</dbReference>
<keyword evidence="4" id="KW-0285">Flavoprotein</keyword>
<evidence type="ECO:0000256" key="15">
    <source>
        <dbReference type="ARBA" id="ARBA00049778"/>
    </source>
</evidence>
<dbReference type="SUPFAM" id="SSF51905">
    <property type="entry name" value="FAD/NAD(P)-binding domain"/>
    <property type="match status" value="1"/>
</dbReference>
<sequence>MPLNDNGFDYDWVVIGSGFGGSVAALRLAERGYSVAVLECGRRWATEDLPETTWNLRKYFWIPGLGLRGILRMTFFRNISIVSGAGVGGGSLVYSQTLYRAGATFRERLNTAVGAAVDLDPYYEIAEFMLGVVDTPRKTSRDAMIIATAEELGISADRYRPTRIGVFFGTEPGVTVPDPYFGGEGPARAGCIECGRCMVGCRHNAKNSLDKNYLYLAERRGARVLPERLVTDIRPIGAADGADGYEIRAHRPGAWIRKRRTVLRARGVVLAAGTLGTNRLLAACRRRGSLPALSERVGRDVRTNAESMGAIMLRDRSADLTDGVALTGSLLPTDDLHFQWAQYGGGGDAMGALFLPLTGAATRMPRPLQLLRAILVHPWDFLRSRNVFGWSRHSMIVAAMWNHDGIIQLQSARRWFGGLGLRARVDPANPLPTSIPPLNDFIEHMAEKYDAVPQLWASESFGIPFTAHILGGAILGTDPANGLIDGNHRVFGYRNLLITDGSAVPYNPGVNPSLTIAALAERAMAAVPAKDGTIQKTGIGYRPSPSPTGPLT</sequence>
<keyword evidence="6" id="KW-0560">Oxidoreductase</keyword>
<evidence type="ECO:0000256" key="1">
    <source>
        <dbReference type="ARBA" id="ARBA00001974"/>
    </source>
</evidence>
<evidence type="ECO:0000256" key="6">
    <source>
        <dbReference type="ARBA" id="ARBA00023002"/>
    </source>
</evidence>
<keyword evidence="5" id="KW-0274">FAD</keyword>
<evidence type="ECO:0000256" key="2">
    <source>
        <dbReference type="ARBA" id="ARBA00010790"/>
    </source>
</evidence>
<dbReference type="EMBL" id="CP023778">
    <property type="protein sequence ID" value="ATL68303.1"/>
    <property type="molecule type" value="Genomic_DNA"/>
</dbReference>
<dbReference type="InterPro" id="IPR007867">
    <property type="entry name" value="GMC_OxRtase_C"/>
</dbReference>
<evidence type="ECO:0000313" key="18">
    <source>
        <dbReference type="Proteomes" id="UP000221961"/>
    </source>
</evidence>
<evidence type="ECO:0000256" key="12">
    <source>
        <dbReference type="ARBA" id="ARBA00049645"/>
    </source>
</evidence>
<protein>
    <recommendedName>
        <fullName evidence="14">Cholesterol oxidase</fullName>
        <ecNumber evidence="13">1.1.3.6</ecNumber>
        <ecNumber evidence="11">5.3.3.1</ecNumber>
    </recommendedName>
    <alternativeName>
        <fullName evidence="15">Cholesterol isomerase</fullName>
    </alternativeName>
</protein>
<keyword evidence="10" id="KW-0413">Isomerase</keyword>
<evidence type="ECO:0000256" key="10">
    <source>
        <dbReference type="ARBA" id="ARBA00023235"/>
    </source>
</evidence>
<proteinExistence type="inferred from homology"/>
<dbReference type="PROSITE" id="PS50206">
    <property type="entry name" value="RHODANESE_3"/>
    <property type="match status" value="1"/>
</dbReference>
<keyword evidence="9" id="KW-0753">Steroid metabolism</keyword>
<comment type="pathway">
    <text evidence="12">Steroid metabolism; cholesterol degradation.</text>
</comment>
<dbReference type="RefSeq" id="WP_098695402.1">
    <property type="nucleotide sequence ID" value="NZ_CP023778.1"/>
</dbReference>
<dbReference type="GO" id="GO:0004769">
    <property type="term" value="F:steroid Delta-isomerase activity"/>
    <property type="evidence" value="ECO:0007669"/>
    <property type="project" value="UniProtKB-EC"/>
</dbReference>
<dbReference type="Proteomes" id="UP000221961">
    <property type="component" value="Chromosome"/>
</dbReference>
<keyword evidence="7" id="KW-0443">Lipid metabolism</keyword>
<organism evidence="17 18">
    <name type="scientific">Nocardia terpenica</name>
    <dbReference type="NCBI Taxonomy" id="455432"/>
    <lineage>
        <taxon>Bacteria</taxon>
        <taxon>Bacillati</taxon>
        <taxon>Actinomycetota</taxon>
        <taxon>Actinomycetes</taxon>
        <taxon>Mycobacteriales</taxon>
        <taxon>Nocardiaceae</taxon>
        <taxon>Nocardia</taxon>
    </lineage>
</organism>
<dbReference type="AlphaFoldDB" id="A0A291RL63"/>